<dbReference type="Proteomes" id="UP000515561">
    <property type="component" value="Chromosome"/>
</dbReference>
<evidence type="ECO:0000256" key="5">
    <source>
        <dbReference type="ARBA" id="ARBA00022989"/>
    </source>
</evidence>
<evidence type="ECO:0000256" key="6">
    <source>
        <dbReference type="ARBA" id="ARBA00023136"/>
    </source>
</evidence>
<keyword evidence="5 8" id="KW-1133">Transmembrane helix</keyword>
<dbReference type="Pfam" id="PF02534">
    <property type="entry name" value="T4SS-DNA_transf"/>
    <property type="match status" value="1"/>
</dbReference>
<feature type="transmembrane region" description="Helical" evidence="8">
    <location>
        <begin position="59"/>
        <end position="79"/>
    </location>
</feature>
<sequence length="734" mass="83953">MKTRKKKHSVGFLLLGGVFAGYLGYLMGGAWEQGIKVQELLSRFQRICDAPFDNYYNSYTIKAVAIAIGVYGMAIVMYCTSQKNYMPGKEYGTARFENPKRVNQVLMDKEEHFNRILSQNVKMSLDFRKLKLNGNILICGGSGAGKTFYEVKPNLMQMPRNCSFICTDPKGEILRSCGQMLKNNGYQVKVINLLEMEQSDCYNPFSYIREETDVVKLITNLIVNTTPKGATPSDPFWEKAEGLFLQAIFYYVWLEEKPSKRNFETVLKLLGEAEVKEQGKPSRLDMRMKFLEDQSPLGSSHPAVKQYNKCMRGAGDTVRSIMISANSRLAFLENKKVLRLLSKDELHLADIGIGVNGDGKTKTALFCVIPDADKSYNFIIGMLYTQIFQELYYQADFNCGGRLPIHVTFMLDEFANVALPDDYCSLLSTMRSREISSIIIIQNFAQLKALFKDTWETVPGNCDTFIYLGGNEQSTHKYVSELLGKGTIDKKSSGETKGRQGSSSRNYDVLGRELFLPDEVRKLDNKKCLVFIRGFDPIMDNKYIPFVHPMFEQTADGKGTPYTHATSKNSNLLGSSFEILSEKSMEHYKMRKEKGENVYIDSLTYEELKLLGDEELRKRFQKLDEKEQRELCHGQQGQELEYMDESQECKLGFTEDFPSDSEEGKPTSERKKPTWEDTISNRMLHWKYSEEQKEEVRKAMAAGIPKAKIMNYFYPEVSIQQMRSLRETQEAMLS</sequence>
<evidence type="ECO:0000256" key="1">
    <source>
        <dbReference type="ARBA" id="ARBA00004651"/>
    </source>
</evidence>
<accession>A0A6S6RA32</accession>
<organism evidence="9 10">
    <name type="scientific">Anaerocolumna cellulosilytica</name>
    <dbReference type="NCBI Taxonomy" id="433286"/>
    <lineage>
        <taxon>Bacteria</taxon>
        <taxon>Bacillati</taxon>
        <taxon>Bacillota</taxon>
        <taxon>Clostridia</taxon>
        <taxon>Lachnospirales</taxon>
        <taxon>Lachnospiraceae</taxon>
        <taxon>Anaerocolumna</taxon>
    </lineage>
</organism>
<evidence type="ECO:0000256" key="7">
    <source>
        <dbReference type="SAM" id="MobiDB-lite"/>
    </source>
</evidence>
<dbReference type="KEGG" id="acel:acsn021_39090"/>
<dbReference type="EMBL" id="AP023367">
    <property type="protein sequence ID" value="BCJ96340.1"/>
    <property type="molecule type" value="Genomic_DNA"/>
</dbReference>
<dbReference type="Gene3D" id="3.40.50.300">
    <property type="entry name" value="P-loop containing nucleotide triphosphate hydrolases"/>
    <property type="match status" value="2"/>
</dbReference>
<dbReference type="InterPro" id="IPR027417">
    <property type="entry name" value="P-loop_NTPase"/>
</dbReference>
<protein>
    <submittedName>
        <fullName evidence="9">Uncharacterized protein</fullName>
    </submittedName>
</protein>
<feature type="compositionally biased region" description="Basic and acidic residues" evidence="7">
    <location>
        <begin position="662"/>
        <end position="675"/>
    </location>
</feature>
<evidence type="ECO:0000256" key="2">
    <source>
        <dbReference type="ARBA" id="ARBA00008806"/>
    </source>
</evidence>
<dbReference type="InterPro" id="IPR051539">
    <property type="entry name" value="T4SS-coupling_protein"/>
</dbReference>
<evidence type="ECO:0000256" key="3">
    <source>
        <dbReference type="ARBA" id="ARBA00022475"/>
    </source>
</evidence>
<dbReference type="PANTHER" id="PTHR37937:SF1">
    <property type="entry name" value="CONJUGATIVE TRANSFER: DNA TRANSPORT"/>
    <property type="match status" value="1"/>
</dbReference>
<proteinExistence type="inferred from homology"/>
<comment type="similarity">
    <text evidence="2">Belongs to the VirD4/TraG family.</text>
</comment>
<keyword evidence="10" id="KW-1185">Reference proteome</keyword>
<evidence type="ECO:0000256" key="8">
    <source>
        <dbReference type="SAM" id="Phobius"/>
    </source>
</evidence>
<gene>
    <name evidence="9" type="ORF">acsn021_39090</name>
</gene>
<dbReference type="InterPro" id="IPR003688">
    <property type="entry name" value="TraG/VirD4"/>
</dbReference>
<dbReference type="RefSeq" id="WP_184093201.1">
    <property type="nucleotide sequence ID" value="NZ_AP023367.1"/>
</dbReference>
<evidence type="ECO:0000256" key="4">
    <source>
        <dbReference type="ARBA" id="ARBA00022692"/>
    </source>
</evidence>
<dbReference type="SUPFAM" id="SSF52540">
    <property type="entry name" value="P-loop containing nucleoside triphosphate hydrolases"/>
    <property type="match status" value="1"/>
</dbReference>
<feature type="region of interest" description="Disordered" evidence="7">
    <location>
        <begin position="653"/>
        <end position="676"/>
    </location>
</feature>
<evidence type="ECO:0000313" key="10">
    <source>
        <dbReference type="Proteomes" id="UP000515561"/>
    </source>
</evidence>
<reference evidence="9 10" key="1">
    <citation type="journal article" date="2016" name="Int. J. Syst. Evol. Microbiol.">
        <title>Descriptions of Anaerotaenia torta gen. nov., sp. nov. and Anaerocolumna cellulosilytica gen. nov., sp. nov. isolated from a methanogenic reactor of cattle waste.</title>
        <authorList>
            <person name="Uek A."/>
            <person name="Ohtaki Y."/>
            <person name="Kaku N."/>
            <person name="Ueki K."/>
        </authorList>
    </citation>
    <scope>NUCLEOTIDE SEQUENCE [LARGE SCALE GENOMIC DNA]</scope>
    <source>
        <strain evidence="9 10">SN021</strain>
    </source>
</reference>
<dbReference type="GO" id="GO:0005886">
    <property type="term" value="C:plasma membrane"/>
    <property type="evidence" value="ECO:0007669"/>
    <property type="project" value="UniProtKB-SubCell"/>
</dbReference>
<dbReference type="PANTHER" id="PTHR37937">
    <property type="entry name" value="CONJUGATIVE TRANSFER: DNA TRANSPORT"/>
    <property type="match status" value="1"/>
</dbReference>
<evidence type="ECO:0000313" key="9">
    <source>
        <dbReference type="EMBL" id="BCJ96340.1"/>
    </source>
</evidence>
<feature type="transmembrane region" description="Helical" evidence="8">
    <location>
        <begin position="12"/>
        <end position="31"/>
    </location>
</feature>
<comment type="subcellular location">
    <subcellularLocation>
        <location evidence="1">Cell membrane</location>
        <topology evidence="1">Multi-pass membrane protein</topology>
    </subcellularLocation>
</comment>
<dbReference type="NCBIfam" id="NF045973">
    <property type="entry name" value="conju_CD1115"/>
    <property type="match status" value="1"/>
</dbReference>
<name>A0A6S6RA32_9FIRM</name>
<dbReference type="AlphaFoldDB" id="A0A6S6RA32"/>
<dbReference type="CDD" id="cd01127">
    <property type="entry name" value="TrwB_TraG_TraD_VirD4"/>
    <property type="match status" value="2"/>
</dbReference>
<keyword evidence="6 8" id="KW-0472">Membrane</keyword>
<keyword evidence="3" id="KW-1003">Cell membrane</keyword>
<keyword evidence="4 8" id="KW-0812">Transmembrane</keyword>